<dbReference type="GO" id="GO:0046872">
    <property type="term" value="F:metal ion binding"/>
    <property type="evidence" value="ECO:0007669"/>
    <property type="project" value="UniProtKB-KW"/>
</dbReference>
<dbReference type="EMBL" id="QREV01000076">
    <property type="protein sequence ID" value="RDU47533.1"/>
    <property type="molecule type" value="Genomic_DNA"/>
</dbReference>
<evidence type="ECO:0000259" key="13">
    <source>
        <dbReference type="PROSITE" id="PS52039"/>
    </source>
</evidence>
<dbReference type="Proteomes" id="UP000629596">
    <property type="component" value="Unassembled WGS sequence"/>
</dbReference>
<dbReference type="GO" id="GO:0003677">
    <property type="term" value="F:DNA binding"/>
    <property type="evidence" value="ECO:0007669"/>
    <property type="project" value="UniProtKB-KW"/>
</dbReference>
<keyword evidence="17" id="KW-1185">Reference proteome</keyword>
<dbReference type="PANTHER" id="PTHR11390:SF21">
    <property type="entry name" value="DNA TOPOISOMERASE 3-ALPHA"/>
    <property type="match status" value="1"/>
</dbReference>
<evidence type="ECO:0000256" key="9">
    <source>
        <dbReference type="ARBA" id="ARBA00031985"/>
    </source>
</evidence>
<dbReference type="InterPro" id="IPR006171">
    <property type="entry name" value="TOPRIM_dom"/>
</dbReference>
<dbReference type="EMBL" id="JACRTI010000076">
    <property type="protein sequence ID" value="MBC8603718.1"/>
    <property type="molecule type" value="Genomic_DNA"/>
</dbReference>
<dbReference type="PROSITE" id="PS52039">
    <property type="entry name" value="TOPO_IA_2"/>
    <property type="match status" value="1"/>
</dbReference>
<evidence type="ECO:0000313" key="14">
    <source>
        <dbReference type="EMBL" id="MBC8603718.1"/>
    </source>
</evidence>
<dbReference type="InterPro" id="IPR023405">
    <property type="entry name" value="Topo_IA_core_domain"/>
</dbReference>
<gene>
    <name evidence="15" type="primary">topB</name>
    <name evidence="15" type="ORF">DWU89_19055</name>
    <name evidence="14" type="ORF">H8784_18580</name>
</gene>
<dbReference type="InterPro" id="IPR000380">
    <property type="entry name" value="Topo_IA"/>
</dbReference>
<evidence type="ECO:0000256" key="3">
    <source>
        <dbReference type="ARBA" id="ARBA00012891"/>
    </source>
</evidence>
<keyword evidence="7 15" id="KW-0413">Isomerase</keyword>
<dbReference type="SMART" id="SM00436">
    <property type="entry name" value="TOP1Bc"/>
    <property type="match status" value="1"/>
</dbReference>
<reference evidence="15 16" key="1">
    <citation type="submission" date="2018-07" db="EMBL/GenBank/DDBJ databases">
        <title>Parabacteroides acidifaciens nov. sp., isolated from human feces.</title>
        <authorList>
            <person name="Wang Y.J."/>
        </authorList>
    </citation>
    <scope>NUCLEOTIDE SEQUENCE [LARGE SCALE GENOMIC DNA]</scope>
    <source>
        <strain evidence="15 16">426-9</strain>
    </source>
</reference>
<dbReference type="CDD" id="cd03362">
    <property type="entry name" value="TOPRIM_TopoIA_TopoIII"/>
    <property type="match status" value="1"/>
</dbReference>
<dbReference type="Pfam" id="PF01751">
    <property type="entry name" value="Toprim"/>
    <property type="match status" value="1"/>
</dbReference>
<dbReference type="InterPro" id="IPR034144">
    <property type="entry name" value="TOPRIM_TopoIII"/>
</dbReference>
<dbReference type="InterPro" id="IPR013497">
    <property type="entry name" value="Topo_IA_cen"/>
</dbReference>
<organism evidence="15 16">
    <name type="scientific">Parabacteroides acidifaciens</name>
    <dbReference type="NCBI Taxonomy" id="2290935"/>
    <lineage>
        <taxon>Bacteria</taxon>
        <taxon>Pseudomonadati</taxon>
        <taxon>Bacteroidota</taxon>
        <taxon>Bacteroidia</taxon>
        <taxon>Bacteroidales</taxon>
        <taxon>Tannerellaceae</taxon>
        <taxon>Parabacteroides</taxon>
    </lineage>
</organism>
<evidence type="ECO:0000313" key="15">
    <source>
        <dbReference type="EMBL" id="RDU47533.1"/>
    </source>
</evidence>
<dbReference type="SUPFAM" id="SSF56712">
    <property type="entry name" value="Prokaryotic type I DNA topoisomerase"/>
    <property type="match status" value="1"/>
</dbReference>
<dbReference type="Gene3D" id="3.40.50.140">
    <property type="match status" value="1"/>
</dbReference>
<feature type="compositionally biased region" description="Basic residues" evidence="12">
    <location>
        <begin position="613"/>
        <end position="622"/>
    </location>
</feature>
<name>A0A3D8H972_9BACT</name>
<dbReference type="InterPro" id="IPR005738">
    <property type="entry name" value="TopoIII"/>
</dbReference>
<dbReference type="PRINTS" id="PR00417">
    <property type="entry name" value="PRTPISMRASEI"/>
</dbReference>
<sequence length="692" mass="78299">MKVCIAEKPSVAREIAEVLGATNRMNGYIEGNGYQVTWTFGHLCTLKEPNDYSDSWKRWSLASLPMIPPRFGIKLISNPTYEQQFKVIEELMQKAEMVINCGDAGQEGELIQRWVMQKAGCKCPVYRLWISSLTEEAIREGFQHLKEQTEFTSLYEAGLSRAIGDWLLGMNATRLYTLRYGQNRQVLSIGRVQTPTLALIVNRQAEIDNFKPEPYWELKTVYRNTTFSATKGKFTKKEEGEAFLEIARQEDFTVTDISEKKGKEYAPRLFDLTSLQVECNKKFAFTADDTLKLIQSLYEKKVTTYPRVDTTYLSDDIYPKIPNTLSGLVDYAELTAPLLKAKIRKDKRVFDNSKVTDHHAIIPTGVHARNLTENERKVYDLVARRFIAAFYPDCEISTTTVLGKVGKVDFKVTGKQILKPGWRVVFGAEQKDPDAEPAEEEGVLPDFVKGESGPHKPTLGEKWTQPPKPYTEATLLRAMETAGKLVDNDELRDALKENGIGRPSTRAAIIETLFKRNYIRKERKNLYPTATGVELIGTIQEELLKSAELTGLWEKKLRQIERGTYEARTFLEELKQLVHQVVLNVLSDQTGRTITIEQTAPEKPQTEKEPKEKKPRKPRAKKGPATAQQPEEAASAAKPVCPVCQKGSILRGKTAYGCSEYKNGCTFRMDYATYGEGLSDEELIKAISRIGK</sequence>
<keyword evidence="4" id="KW-0479">Metal-binding</keyword>
<dbReference type="InterPro" id="IPR003602">
    <property type="entry name" value="Topo_IA_DNA-bd_dom"/>
</dbReference>
<evidence type="ECO:0000256" key="8">
    <source>
        <dbReference type="ARBA" id="ARBA00030003"/>
    </source>
</evidence>
<dbReference type="AlphaFoldDB" id="A0A3D8H972"/>
<evidence type="ECO:0000256" key="5">
    <source>
        <dbReference type="ARBA" id="ARBA00023029"/>
    </source>
</evidence>
<dbReference type="Gene3D" id="2.70.20.10">
    <property type="entry name" value="Topoisomerase I, domain 3"/>
    <property type="match status" value="1"/>
</dbReference>
<dbReference type="InterPro" id="IPR013826">
    <property type="entry name" value="Topo_IA_cen_sub3"/>
</dbReference>
<dbReference type="Proteomes" id="UP000256321">
    <property type="component" value="Unassembled WGS sequence"/>
</dbReference>
<dbReference type="GO" id="GO:0006281">
    <property type="term" value="P:DNA repair"/>
    <property type="evidence" value="ECO:0007669"/>
    <property type="project" value="TreeGrafter"/>
</dbReference>
<evidence type="ECO:0000313" key="17">
    <source>
        <dbReference type="Proteomes" id="UP000629596"/>
    </source>
</evidence>
<comment type="caution">
    <text evidence="15">The sequence shown here is derived from an EMBL/GenBank/DDBJ whole genome shotgun (WGS) entry which is preliminary data.</text>
</comment>
<dbReference type="Gene3D" id="1.10.460.10">
    <property type="entry name" value="Topoisomerase I, domain 2"/>
    <property type="match status" value="1"/>
</dbReference>
<dbReference type="GO" id="GO:0043597">
    <property type="term" value="C:cytoplasmic replication fork"/>
    <property type="evidence" value="ECO:0007669"/>
    <property type="project" value="TreeGrafter"/>
</dbReference>
<dbReference type="Pfam" id="PF01131">
    <property type="entry name" value="Topoisom_bac"/>
    <property type="match status" value="1"/>
</dbReference>
<evidence type="ECO:0000256" key="6">
    <source>
        <dbReference type="ARBA" id="ARBA00023125"/>
    </source>
</evidence>
<protein>
    <recommendedName>
        <fullName evidence="3">DNA topoisomerase</fullName>
        <ecNumber evidence="3">5.6.2.1</ecNumber>
    </recommendedName>
    <alternativeName>
        <fullName evidence="11">Omega-protein</fullName>
    </alternativeName>
    <alternativeName>
        <fullName evidence="10">Relaxing enzyme</fullName>
    </alternativeName>
    <alternativeName>
        <fullName evidence="8">Swivelase</fullName>
    </alternativeName>
    <alternativeName>
        <fullName evidence="9">Untwisting enzyme</fullName>
    </alternativeName>
</protein>
<feature type="domain" description="Topo IA-type catalytic" evidence="13">
    <location>
        <begin position="151"/>
        <end position="582"/>
    </location>
</feature>
<dbReference type="InterPro" id="IPR013824">
    <property type="entry name" value="Topo_IA_cen_sub1"/>
</dbReference>
<dbReference type="CDD" id="cd00186">
    <property type="entry name" value="TOP1Ac"/>
    <property type="match status" value="1"/>
</dbReference>
<feature type="region of interest" description="Disordered" evidence="12">
    <location>
        <begin position="594"/>
        <end position="637"/>
    </location>
</feature>
<evidence type="ECO:0000256" key="10">
    <source>
        <dbReference type="ARBA" id="ARBA00032235"/>
    </source>
</evidence>
<dbReference type="SMART" id="SM00493">
    <property type="entry name" value="TOPRIM"/>
    <property type="match status" value="1"/>
</dbReference>
<dbReference type="GO" id="GO:0006310">
    <property type="term" value="P:DNA recombination"/>
    <property type="evidence" value="ECO:0007669"/>
    <property type="project" value="TreeGrafter"/>
</dbReference>
<dbReference type="GO" id="GO:0006265">
    <property type="term" value="P:DNA topological change"/>
    <property type="evidence" value="ECO:0007669"/>
    <property type="project" value="InterPro"/>
</dbReference>
<dbReference type="EC" id="5.6.2.1" evidence="3"/>
<evidence type="ECO:0000256" key="11">
    <source>
        <dbReference type="ARBA" id="ARBA00032877"/>
    </source>
</evidence>
<feature type="region of interest" description="Disordered" evidence="12">
    <location>
        <begin position="445"/>
        <end position="467"/>
    </location>
</feature>
<evidence type="ECO:0000256" key="7">
    <source>
        <dbReference type="ARBA" id="ARBA00023235"/>
    </source>
</evidence>
<dbReference type="InterPro" id="IPR013825">
    <property type="entry name" value="Topo_IA_cen_sub2"/>
</dbReference>
<keyword evidence="6" id="KW-0238">DNA-binding</keyword>
<evidence type="ECO:0000256" key="2">
    <source>
        <dbReference type="ARBA" id="ARBA00009446"/>
    </source>
</evidence>
<accession>A0A3D8H972</accession>
<dbReference type="PANTHER" id="PTHR11390">
    <property type="entry name" value="PROKARYOTIC DNA TOPOISOMERASE"/>
    <property type="match status" value="1"/>
</dbReference>
<dbReference type="NCBIfam" id="TIGR01056">
    <property type="entry name" value="topB"/>
    <property type="match status" value="1"/>
</dbReference>
<dbReference type="NCBIfam" id="NF005829">
    <property type="entry name" value="PRK07726.1"/>
    <property type="match status" value="1"/>
</dbReference>
<evidence type="ECO:0000313" key="16">
    <source>
        <dbReference type="Proteomes" id="UP000256321"/>
    </source>
</evidence>
<dbReference type="RefSeq" id="WP_115501216.1">
    <property type="nucleotide sequence ID" value="NZ_JACRTI010000076.1"/>
</dbReference>
<comment type="similarity">
    <text evidence="2">Belongs to the type IA topoisomerase family.</text>
</comment>
<evidence type="ECO:0000256" key="4">
    <source>
        <dbReference type="ARBA" id="ARBA00022723"/>
    </source>
</evidence>
<dbReference type="Gene3D" id="1.10.290.10">
    <property type="entry name" value="Topoisomerase I, domain 4"/>
    <property type="match status" value="1"/>
</dbReference>
<evidence type="ECO:0000256" key="12">
    <source>
        <dbReference type="SAM" id="MobiDB-lite"/>
    </source>
</evidence>
<dbReference type="SMART" id="SM00437">
    <property type="entry name" value="TOP1Ac"/>
    <property type="match status" value="1"/>
</dbReference>
<dbReference type="InterPro" id="IPR003601">
    <property type="entry name" value="Topo_IA_2"/>
</dbReference>
<comment type="catalytic activity">
    <reaction evidence="1">
        <text>ATP-independent breakage of single-stranded DNA, followed by passage and rejoining.</text>
        <dbReference type="EC" id="5.6.2.1"/>
    </reaction>
</comment>
<reference evidence="14 17" key="2">
    <citation type="submission" date="2020-08" db="EMBL/GenBank/DDBJ databases">
        <title>Genome public.</title>
        <authorList>
            <person name="Liu C."/>
            <person name="Sun Q."/>
        </authorList>
    </citation>
    <scope>NUCLEOTIDE SEQUENCE [LARGE SCALE GENOMIC DNA]</scope>
    <source>
        <strain evidence="14 17">426_9</strain>
    </source>
</reference>
<dbReference type="GO" id="GO:0003917">
    <property type="term" value="F:DNA topoisomerase type I (single strand cut, ATP-independent) activity"/>
    <property type="evidence" value="ECO:0007669"/>
    <property type="project" value="UniProtKB-EC"/>
</dbReference>
<evidence type="ECO:0000256" key="1">
    <source>
        <dbReference type="ARBA" id="ARBA00000213"/>
    </source>
</evidence>
<proteinExistence type="inferred from homology"/>
<keyword evidence="5" id="KW-0799">Topoisomerase</keyword>